<sequence>MKLYVPRKLRGSWHFDSNKYDYDYDISPYPEIRSDLKIILTILIESQLLIPKLLDGKNQKLEYKNIDDLISLIEKDNYLQTCFEFDISGDTVIYTEKGEEIHSSIFCLQSFRTFQQSFVLSTKSDIWMPMSFDENSHSYIWNLERYNLNNHRLSSVLEKINKSLGWENENLLQKEFNERGSLQIGYDIFLSQEVLIREYKENPNPDFNINEYLAKMEV</sequence>
<protein>
    <submittedName>
        <fullName evidence="1">Uncharacterized protein</fullName>
    </submittedName>
</protein>
<keyword evidence="2" id="KW-1185">Reference proteome</keyword>
<reference evidence="1 2" key="1">
    <citation type="submission" date="2016-11" db="EMBL/GenBank/DDBJ databases">
        <title>Whole genomes of Flavobacteriaceae.</title>
        <authorList>
            <person name="Stine C."/>
            <person name="Li C."/>
            <person name="Tadesse D."/>
        </authorList>
    </citation>
    <scope>NUCLEOTIDE SEQUENCE [LARGE SCALE GENOMIC DNA]</scope>
    <source>
        <strain evidence="1 2">CCUG 60112</strain>
    </source>
</reference>
<comment type="caution">
    <text evidence="1">The sequence shown here is derived from an EMBL/GenBank/DDBJ whole genome shotgun (WGS) entry which is preliminary data.</text>
</comment>
<proteinExistence type="predicted"/>
<dbReference type="Proteomes" id="UP000198381">
    <property type="component" value="Unassembled WGS sequence"/>
</dbReference>
<name>A0ABX4CU07_9FLAO</name>
<dbReference type="EMBL" id="MUHD01000020">
    <property type="protein sequence ID" value="OXB07375.1"/>
    <property type="molecule type" value="Genomic_DNA"/>
</dbReference>
<evidence type="ECO:0000313" key="1">
    <source>
        <dbReference type="EMBL" id="OXB07375.1"/>
    </source>
</evidence>
<evidence type="ECO:0000313" key="2">
    <source>
        <dbReference type="Proteomes" id="UP000198381"/>
    </source>
</evidence>
<gene>
    <name evidence="1" type="ORF">B0A81_11535</name>
</gene>
<organism evidence="1 2">
    <name type="scientific">Flavobacterium plurextorum</name>
    <dbReference type="NCBI Taxonomy" id="1114867"/>
    <lineage>
        <taxon>Bacteria</taxon>
        <taxon>Pseudomonadati</taxon>
        <taxon>Bacteroidota</taxon>
        <taxon>Flavobacteriia</taxon>
        <taxon>Flavobacteriales</taxon>
        <taxon>Flavobacteriaceae</taxon>
        <taxon>Flavobacterium</taxon>
    </lineage>
</organism>
<dbReference type="RefSeq" id="WP_089058174.1">
    <property type="nucleotide sequence ID" value="NZ_JBIPCL010000013.1"/>
</dbReference>
<accession>A0ABX4CU07</accession>